<feature type="region of interest" description="Disordered" evidence="1">
    <location>
        <begin position="200"/>
        <end position="334"/>
    </location>
</feature>
<reference evidence="2 3" key="1">
    <citation type="submission" date="2017-04" db="EMBL/GenBank/DDBJ databases">
        <title>Draft genome sequence of Tuber borchii Vittad., a whitish edible truffle.</title>
        <authorList>
            <consortium name="DOE Joint Genome Institute"/>
            <person name="Murat C."/>
            <person name="Kuo A."/>
            <person name="Barry K.W."/>
            <person name="Clum A."/>
            <person name="Dockter R.B."/>
            <person name="Fauchery L."/>
            <person name="Iotti M."/>
            <person name="Kohler A."/>
            <person name="Labutti K."/>
            <person name="Lindquist E.A."/>
            <person name="Lipzen A."/>
            <person name="Ohm R.A."/>
            <person name="Wang M."/>
            <person name="Grigoriev I.V."/>
            <person name="Zambonelli A."/>
            <person name="Martin F.M."/>
        </authorList>
    </citation>
    <scope>NUCLEOTIDE SEQUENCE [LARGE SCALE GENOMIC DNA]</scope>
    <source>
        <strain evidence="2 3">Tbo3840</strain>
    </source>
</reference>
<keyword evidence="3" id="KW-1185">Reference proteome</keyword>
<dbReference type="AlphaFoldDB" id="A0A2T6ZUN3"/>
<gene>
    <name evidence="2" type="ORF">B9Z19DRAFT_846811</name>
</gene>
<feature type="region of interest" description="Disordered" evidence="1">
    <location>
        <begin position="1"/>
        <end position="20"/>
    </location>
</feature>
<proteinExistence type="predicted"/>
<dbReference type="Proteomes" id="UP000244722">
    <property type="component" value="Unassembled WGS sequence"/>
</dbReference>
<feature type="compositionally biased region" description="Polar residues" evidence="1">
    <location>
        <begin position="226"/>
        <end position="245"/>
    </location>
</feature>
<comment type="caution">
    <text evidence="2">The sequence shown here is derived from an EMBL/GenBank/DDBJ whole genome shotgun (WGS) entry which is preliminary data.</text>
</comment>
<sequence>MFSRFPQGKQTTNTTMEDPREIAWQNRLDYHSRISAVRIAFKTSYAQAIPTVRREQYYKAKLPELTEWVAKKSALERPRSNDEGDGDLTLEAIAPQEQERDVIFGLEEHALGYGQEEPIVLSDDDKHIPAAREKLPPTKGVSKAKLLTAPEAQESATKSTAPPKRNKRLRREIERLLDVNWGGNSTAIIRSLGQGGIDAPSLDFLPPKPTSGGTDLGPAAKRTRSSRNSFHGSAQPLLNLTQKSENPPAKTTKPTSRKPFPASLQPPPLSDKPYQPNSNATSPEVQNMAPAYLAKPSGPITKAQQKQKPPRASKPKSRSKSRITASKHPKTQTYLPTDHSVIPFHIKVIFNRYPTLYRIPRRQKRLDSPKLDIHSLIYRCRRAARNAPAVTGKKGKGEGEGRGEVRENRVVGGEEIVFLRRNAARGRSVWGGK</sequence>
<evidence type="ECO:0000313" key="2">
    <source>
        <dbReference type="EMBL" id="PUU79196.1"/>
    </source>
</evidence>
<dbReference type="OrthoDB" id="5395211at2759"/>
<feature type="compositionally biased region" description="Basic residues" evidence="1">
    <location>
        <begin position="308"/>
        <end position="330"/>
    </location>
</feature>
<protein>
    <submittedName>
        <fullName evidence="2">Uncharacterized protein</fullName>
    </submittedName>
</protein>
<feature type="region of interest" description="Disordered" evidence="1">
    <location>
        <begin position="130"/>
        <end position="169"/>
    </location>
</feature>
<dbReference type="EMBL" id="NESQ01000098">
    <property type="protein sequence ID" value="PUU79196.1"/>
    <property type="molecule type" value="Genomic_DNA"/>
</dbReference>
<name>A0A2T6ZUN3_TUBBO</name>
<evidence type="ECO:0000256" key="1">
    <source>
        <dbReference type="SAM" id="MobiDB-lite"/>
    </source>
</evidence>
<feature type="compositionally biased region" description="Polar residues" evidence="1">
    <location>
        <begin position="275"/>
        <end position="285"/>
    </location>
</feature>
<organism evidence="2 3">
    <name type="scientific">Tuber borchii</name>
    <name type="common">White truffle</name>
    <dbReference type="NCBI Taxonomy" id="42251"/>
    <lineage>
        <taxon>Eukaryota</taxon>
        <taxon>Fungi</taxon>
        <taxon>Dikarya</taxon>
        <taxon>Ascomycota</taxon>
        <taxon>Pezizomycotina</taxon>
        <taxon>Pezizomycetes</taxon>
        <taxon>Pezizales</taxon>
        <taxon>Tuberaceae</taxon>
        <taxon>Tuber</taxon>
    </lineage>
</organism>
<accession>A0A2T6ZUN3</accession>
<evidence type="ECO:0000313" key="3">
    <source>
        <dbReference type="Proteomes" id="UP000244722"/>
    </source>
</evidence>